<dbReference type="InterPro" id="IPR036322">
    <property type="entry name" value="WD40_repeat_dom_sf"/>
</dbReference>
<evidence type="ECO:0000259" key="6">
    <source>
        <dbReference type="Pfam" id="PF25313"/>
    </source>
</evidence>
<dbReference type="InterPro" id="IPR036427">
    <property type="entry name" value="Bromodomain-like_sf"/>
</dbReference>
<dbReference type="Gene3D" id="1.20.920.10">
    <property type="entry name" value="Bromodomain-like"/>
    <property type="match status" value="1"/>
</dbReference>
<keyword evidence="2" id="KW-0677">Repeat</keyword>
<keyword evidence="3" id="KW-0103">Bromodomain</keyword>
<dbReference type="FunFam" id="1.20.920.10:FF:000058">
    <property type="entry name" value="WD40/YVTN repeat-like-containing domain"/>
    <property type="match status" value="1"/>
</dbReference>
<evidence type="ECO:0000256" key="3">
    <source>
        <dbReference type="ARBA" id="ARBA00023117"/>
    </source>
</evidence>
<evidence type="ECO:0000313" key="7">
    <source>
        <dbReference type="EMBL" id="MBX26035.1"/>
    </source>
</evidence>
<feature type="region of interest" description="Disordered" evidence="4">
    <location>
        <begin position="800"/>
        <end position="838"/>
    </location>
</feature>
<dbReference type="SUPFAM" id="SSF50978">
    <property type="entry name" value="WD40 repeat-like"/>
    <property type="match status" value="1"/>
</dbReference>
<feature type="region of interest" description="Disordered" evidence="4">
    <location>
        <begin position="483"/>
        <end position="538"/>
    </location>
</feature>
<evidence type="ECO:0000256" key="2">
    <source>
        <dbReference type="ARBA" id="ARBA00022737"/>
    </source>
</evidence>
<proteinExistence type="predicted"/>
<dbReference type="EMBL" id="GGEC01045551">
    <property type="protein sequence ID" value="MBX26035.1"/>
    <property type="molecule type" value="Transcribed_RNA"/>
</dbReference>
<dbReference type="GO" id="GO:0008360">
    <property type="term" value="P:regulation of cell shape"/>
    <property type="evidence" value="ECO:0007669"/>
    <property type="project" value="TreeGrafter"/>
</dbReference>
<feature type="region of interest" description="Disordered" evidence="4">
    <location>
        <begin position="256"/>
        <end position="293"/>
    </location>
</feature>
<dbReference type="InterPro" id="IPR015943">
    <property type="entry name" value="WD40/YVTN_repeat-like_dom_sf"/>
</dbReference>
<feature type="compositionally biased region" description="Basic residues" evidence="4">
    <location>
        <begin position="322"/>
        <end position="344"/>
    </location>
</feature>
<feature type="compositionally biased region" description="Polar residues" evidence="4">
    <location>
        <begin position="501"/>
        <end position="511"/>
    </location>
</feature>
<feature type="compositionally biased region" description="Polar residues" evidence="4">
    <location>
        <begin position="353"/>
        <end position="363"/>
    </location>
</feature>
<feature type="domain" description="BRWD/PHIP ancillary-like" evidence="6">
    <location>
        <begin position="857"/>
        <end position="1029"/>
    </location>
</feature>
<feature type="compositionally biased region" description="Polar residues" evidence="4">
    <location>
        <begin position="385"/>
        <end position="394"/>
    </location>
</feature>
<feature type="domain" description="Bromo" evidence="5">
    <location>
        <begin position="1088"/>
        <end position="1124"/>
    </location>
</feature>
<feature type="compositionally biased region" description="Polar residues" evidence="4">
    <location>
        <begin position="483"/>
        <end position="494"/>
    </location>
</feature>
<dbReference type="Pfam" id="PF00439">
    <property type="entry name" value="Bromodomain"/>
    <property type="match status" value="1"/>
</dbReference>
<dbReference type="EMBL" id="GGEC01045544">
    <property type="protein sequence ID" value="MBX26028.1"/>
    <property type="molecule type" value="Transcribed_RNA"/>
</dbReference>
<protein>
    <submittedName>
        <fullName evidence="7">Uncharacterized protein MANES_01G227500</fullName>
    </submittedName>
</protein>
<keyword evidence="1" id="KW-0853">WD repeat</keyword>
<feature type="region of interest" description="Disordered" evidence="4">
    <location>
        <begin position="695"/>
        <end position="716"/>
    </location>
</feature>
<evidence type="ECO:0000256" key="4">
    <source>
        <dbReference type="SAM" id="MobiDB-lite"/>
    </source>
</evidence>
<dbReference type="EMBL" id="GGEC01045550">
    <property type="protein sequence ID" value="MBX26034.1"/>
    <property type="molecule type" value="Transcribed_RNA"/>
</dbReference>
<dbReference type="InterPro" id="IPR001487">
    <property type="entry name" value="Bromodomain"/>
</dbReference>
<accession>A0A2P2M750</accession>
<organism evidence="7">
    <name type="scientific">Rhizophora mucronata</name>
    <name type="common">Asiatic mangrove</name>
    <dbReference type="NCBI Taxonomy" id="61149"/>
    <lineage>
        <taxon>Eukaryota</taxon>
        <taxon>Viridiplantae</taxon>
        <taxon>Streptophyta</taxon>
        <taxon>Embryophyta</taxon>
        <taxon>Tracheophyta</taxon>
        <taxon>Spermatophyta</taxon>
        <taxon>Magnoliopsida</taxon>
        <taxon>eudicotyledons</taxon>
        <taxon>Gunneridae</taxon>
        <taxon>Pentapetalae</taxon>
        <taxon>rosids</taxon>
        <taxon>fabids</taxon>
        <taxon>Malpighiales</taxon>
        <taxon>Rhizophoraceae</taxon>
        <taxon>Rhizophora</taxon>
    </lineage>
</organism>
<dbReference type="PROSITE" id="PS00678">
    <property type="entry name" value="WD_REPEATS_1"/>
    <property type="match status" value="1"/>
</dbReference>
<dbReference type="AlphaFoldDB" id="A0A2P2M750"/>
<name>A0A2P2M750_RHIMU</name>
<dbReference type="Pfam" id="PF25313">
    <property type="entry name" value="BRWD_AD"/>
    <property type="match status" value="1"/>
</dbReference>
<dbReference type="InterPro" id="IPR001680">
    <property type="entry name" value="WD40_rpt"/>
</dbReference>
<feature type="compositionally biased region" description="Basic and acidic residues" evidence="4">
    <location>
        <begin position="275"/>
        <end position="285"/>
    </location>
</feature>
<dbReference type="SUPFAM" id="SSF47370">
    <property type="entry name" value="Bromodomain"/>
    <property type="match status" value="1"/>
</dbReference>
<dbReference type="InterPro" id="IPR052060">
    <property type="entry name" value="Bromo_WD_repeat"/>
</dbReference>
<dbReference type="FunFam" id="2.130.10.10:FF:000440">
    <property type="entry name" value="Bromodomain and WD repeat-containing protein"/>
    <property type="match status" value="1"/>
</dbReference>
<dbReference type="GO" id="GO:0005634">
    <property type="term" value="C:nucleus"/>
    <property type="evidence" value="ECO:0007669"/>
    <property type="project" value="TreeGrafter"/>
</dbReference>
<dbReference type="Gene3D" id="2.130.10.10">
    <property type="entry name" value="YVTN repeat-like/Quinoprotein amine dehydrogenase"/>
    <property type="match status" value="1"/>
</dbReference>
<evidence type="ECO:0000259" key="5">
    <source>
        <dbReference type="Pfam" id="PF00439"/>
    </source>
</evidence>
<feature type="compositionally biased region" description="Acidic residues" evidence="4">
    <location>
        <begin position="367"/>
        <end position="376"/>
    </location>
</feature>
<sequence>MIVWSLDNRFVLAAIMDCRICVWNAVDGSLVHSLTGHTESSYVLDVHPFNPRIAMSAGYDGRTIVWDIWEGIPIRTYEIGRFKLVDGKFSQDGTSIVLSDDVGQIYLLNTGQGESQKDAEYDQFFLGDYRPLIRDTTGNALDQETQLPPYRRNMQDLLCDSSMIPYPEPYQTIFQKRRLGAFGLEWCPSSIMFATGPDISLGQDYQMPVLEDLDRMLEPLSDVMDAFYWEPENQVISDDTESEYNVTDECTSEGEHAGLYYSSPSDPDCSTEDSGVEHSQKDGPRRSRRKNHKIEVELMASGRHVKKRNLEECNSLASRNNGAKKSKCHQKISKRTSSKAKSSRPQRIAARNAISTLSRITRTSSDSDSDSEDDSEDHTSNSESVMQDSFVQSSKSDRFLQNLQEKSKKQDKHVPVKVDENTRPHEVSVPQLFNGNGKKLVLKFSLGGLKKPVPQEDKIFNVENKSVFMTLPLITGQESRVNIQSSDPETSSANVGIFPISQDQNGTNWTGAGNPEELGNHEGESASDSGSKIEKQEVRNHTTKLSRLVDIMPGDASIGFSASFDDHKDHKTHFSGDNGQFRADALHSDDGARIEELVPVSKIHGSSPLDSSELLDFQSKCSASAAFTLSEGKKDLSGSDNCRNCDTLGVSELAVSNPSQPLKDNPPTRSMRLRIKTKTILPDGRRNSELNLTRPVDDVTSNRGGAMSENPLDPGQKRILMAPERGKVSGRSVFWNDFLKKEMPLNETADFEGPHGSKEYASKSVKIKASSLEPNAISHNLRVKVGHDWERKSEKLGDGVLSEGRMSSLNMTSRSRSSRNRRANYSNNDMRTLVGSKPNQPPRNLSWLMLLKHEEAYHYIPQLGDEVVYLIQGHQEYAASIGLQEESLSSIKGYVSAVEICKVESLDYATAPSGDSCCKIKLRFIDPLSDACRKSLELTLPDLVNFPDFVVEKTRYDAAISRNWTNGQECLVWWRNADGEDGSWWEGKIVSSQAKSDKFTDSPWEKYLVQYGTAPPENRHSPWELHDPHIPWEHPHIDLEIREKLLSSIAKLELAVTRNQDKYGVQKLNEASLKLDFLNRFPVPLYPEVIRSRLENNYYRTLDAVEHDISVMMENAQSYFVRNAELSNKMRRLSDWFTRKLASL</sequence>
<dbReference type="PANTHER" id="PTHR16266">
    <property type="entry name" value="WD REPEAT DOMAIN 9"/>
    <property type="match status" value="1"/>
</dbReference>
<dbReference type="GO" id="GO:0007010">
    <property type="term" value="P:cytoskeleton organization"/>
    <property type="evidence" value="ECO:0007669"/>
    <property type="project" value="TreeGrafter"/>
</dbReference>
<feature type="region of interest" description="Disordered" evidence="4">
    <location>
        <begin position="316"/>
        <end position="394"/>
    </location>
</feature>
<dbReference type="GO" id="GO:0006357">
    <property type="term" value="P:regulation of transcription by RNA polymerase II"/>
    <property type="evidence" value="ECO:0007669"/>
    <property type="project" value="TreeGrafter"/>
</dbReference>
<dbReference type="SMART" id="SM00320">
    <property type="entry name" value="WD40"/>
    <property type="match status" value="1"/>
</dbReference>
<reference evidence="7" key="1">
    <citation type="submission" date="2018-02" db="EMBL/GenBank/DDBJ databases">
        <title>Rhizophora mucronata_Transcriptome.</title>
        <authorList>
            <person name="Meera S.P."/>
            <person name="Sreeshan A."/>
            <person name="Augustine A."/>
        </authorList>
    </citation>
    <scope>NUCLEOTIDE SEQUENCE</scope>
    <source>
        <tissue evidence="7">Leaf</tissue>
    </source>
</reference>
<dbReference type="PANTHER" id="PTHR16266:SF33">
    <property type="entry name" value="BROMO DOMAIN-CONTAINING PROTEIN"/>
    <property type="match status" value="1"/>
</dbReference>
<evidence type="ECO:0000256" key="1">
    <source>
        <dbReference type="ARBA" id="ARBA00022574"/>
    </source>
</evidence>
<dbReference type="InterPro" id="IPR057451">
    <property type="entry name" value="BRWD/PHIP_AD"/>
</dbReference>
<dbReference type="InterPro" id="IPR019775">
    <property type="entry name" value="WD40_repeat_CS"/>
</dbReference>
<dbReference type="CDD" id="cd05529">
    <property type="entry name" value="Bromo_WDR9_I_like"/>
    <property type="match status" value="1"/>
</dbReference>